<evidence type="ECO:0008006" key="9">
    <source>
        <dbReference type="Google" id="ProtNLM"/>
    </source>
</evidence>
<evidence type="ECO:0000259" key="6">
    <source>
        <dbReference type="Pfam" id="PF14226"/>
    </source>
</evidence>
<keyword evidence="4" id="KW-1133">Transmembrane helix</keyword>
<dbReference type="InterPro" id="IPR027443">
    <property type="entry name" value="IPNS-like_sf"/>
</dbReference>
<sequence>MSNSLDFRAPPPSPVGPGRRSTVANDDILTDFLHQTLIVPDLVLPDRVFPRQNPNIQSLPKLDFKKLSFSDDFKLEDVIEVIAQTGCFELVNHGISRKLFRDVKECGKRVFGLEDEKKRVILRSNERLYGFVEVNGDDKDLIKSMSNSLDFRAPPPSPVGPGRRSTVANDDILTDFLHQTLIVPDLVLPDRVFPRQNPNIQSLPKLDFKKLSFSDDFKLEDVIEVIAQTGCFELVNHGISRKLFRDVKECGKRVFGLEDEKKRVILRSNERLYGFVEVNGDDKDVSEEFVWCRDESLRSEMEGVWMSYTDFSEKMENLMSKIENISESLLKLFLDPYTPKSRVDEESTRDKETMGSMCYLYKHSKNTDNLSNDDEYMDSLSYDVIRMLIRGSEHKHTLCFHVCDGSSEFHVYSKKGWVSFSPDKNALVVTIGDQLQTWSEGKYKHVIGRPIFKGELEDCISMAFLYSPPISKGQEDKTISLVNQILLALFLTFIYNLFSYIST</sequence>
<name>A0A2U1LXD3_ARTAN</name>
<gene>
    <name evidence="7" type="ORF">CTI12_AA214440</name>
</gene>
<keyword evidence="2" id="KW-0408">Iron</keyword>
<organism evidence="7 8">
    <name type="scientific">Artemisia annua</name>
    <name type="common">Sweet wormwood</name>
    <dbReference type="NCBI Taxonomy" id="35608"/>
    <lineage>
        <taxon>Eukaryota</taxon>
        <taxon>Viridiplantae</taxon>
        <taxon>Streptophyta</taxon>
        <taxon>Embryophyta</taxon>
        <taxon>Tracheophyta</taxon>
        <taxon>Spermatophyta</taxon>
        <taxon>Magnoliopsida</taxon>
        <taxon>eudicotyledons</taxon>
        <taxon>Gunneridae</taxon>
        <taxon>Pentapetalae</taxon>
        <taxon>asterids</taxon>
        <taxon>campanulids</taxon>
        <taxon>Asterales</taxon>
        <taxon>Asteraceae</taxon>
        <taxon>Asteroideae</taxon>
        <taxon>Anthemideae</taxon>
        <taxon>Artemisiinae</taxon>
        <taxon>Artemisia</taxon>
    </lineage>
</organism>
<dbReference type="PANTHER" id="PTHR34945:SF8">
    <property type="entry name" value="DOWNSTREAM TARGET OF AGL15-4"/>
    <property type="match status" value="1"/>
</dbReference>
<evidence type="ECO:0000313" key="8">
    <source>
        <dbReference type="Proteomes" id="UP000245207"/>
    </source>
</evidence>
<dbReference type="OrthoDB" id="1928184at2759"/>
<dbReference type="Pfam" id="PF03171">
    <property type="entry name" value="2OG-FeII_Oxy"/>
    <property type="match status" value="1"/>
</dbReference>
<dbReference type="GO" id="GO:0046872">
    <property type="term" value="F:metal ion binding"/>
    <property type="evidence" value="ECO:0007669"/>
    <property type="project" value="UniProtKB-KW"/>
</dbReference>
<dbReference type="InterPro" id="IPR026992">
    <property type="entry name" value="DIOX_N"/>
</dbReference>
<evidence type="ECO:0000256" key="1">
    <source>
        <dbReference type="ARBA" id="ARBA00022723"/>
    </source>
</evidence>
<dbReference type="PANTHER" id="PTHR34945">
    <property type="entry name" value="2-OXOGLUTARATE (2OG) AND FE(II)-DEPENDENT OXYGENASE SUPERFAMILY PROTEIN"/>
    <property type="match status" value="1"/>
</dbReference>
<evidence type="ECO:0000256" key="4">
    <source>
        <dbReference type="SAM" id="Phobius"/>
    </source>
</evidence>
<feature type="domain" description="Isopenicillin N synthase-like Fe(2+) 2OG dioxygenase" evidence="5">
    <location>
        <begin position="406"/>
        <end position="446"/>
    </location>
</feature>
<evidence type="ECO:0000259" key="5">
    <source>
        <dbReference type="Pfam" id="PF03171"/>
    </source>
</evidence>
<accession>A0A2U1LXD3</accession>
<reference evidence="7 8" key="1">
    <citation type="journal article" date="2018" name="Mol. Plant">
        <title>The genome of Artemisia annua provides insight into the evolution of Asteraceae family and artemisinin biosynthesis.</title>
        <authorList>
            <person name="Shen Q."/>
            <person name="Zhang L."/>
            <person name="Liao Z."/>
            <person name="Wang S."/>
            <person name="Yan T."/>
            <person name="Shi P."/>
            <person name="Liu M."/>
            <person name="Fu X."/>
            <person name="Pan Q."/>
            <person name="Wang Y."/>
            <person name="Lv Z."/>
            <person name="Lu X."/>
            <person name="Zhang F."/>
            <person name="Jiang W."/>
            <person name="Ma Y."/>
            <person name="Chen M."/>
            <person name="Hao X."/>
            <person name="Li L."/>
            <person name="Tang Y."/>
            <person name="Lv G."/>
            <person name="Zhou Y."/>
            <person name="Sun X."/>
            <person name="Brodelius P.E."/>
            <person name="Rose J.K.C."/>
            <person name="Tang K."/>
        </authorList>
    </citation>
    <scope>NUCLEOTIDE SEQUENCE [LARGE SCALE GENOMIC DNA]</scope>
    <source>
        <strain evidence="8">cv. Huhao1</strain>
        <tissue evidence="7">Leaf</tissue>
    </source>
</reference>
<keyword evidence="8" id="KW-1185">Reference proteome</keyword>
<feature type="domain" description="Non-haem dioxygenase N-terminal" evidence="6">
    <location>
        <begin position="203"/>
        <end position="279"/>
    </location>
</feature>
<dbReference type="SUPFAM" id="SSF51197">
    <property type="entry name" value="Clavaminate synthase-like"/>
    <property type="match status" value="2"/>
</dbReference>
<dbReference type="AlphaFoldDB" id="A0A2U1LXD3"/>
<feature type="transmembrane region" description="Helical" evidence="4">
    <location>
        <begin position="481"/>
        <end position="501"/>
    </location>
</feature>
<dbReference type="STRING" id="35608.A0A2U1LXD3"/>
<dbReference type="Gene3D" id="2.60.120.330">
    <property type="entry name" value="B-lactam Antibiotic, Isopenicillin N Synthase, Chain"/>
    <property type="match status" value="2"/>
</dbReference>
<proteinExistence type="predicted"/>
<keyword evidence="4" id="KW-0812">Transmembrane</keyword>
<dbReference type="Proteomes" id="UP000245207">
    <property type="component" value="Unassembled WGS sequence"/>
</dbReference>
<feature type="domain" description="Non-haem dioxygenase N-terminal" evidence="6">
    <location>
        <begin position="59"/>
        <end position="156"/>
    </location>
</feature>
<evidence type="ECO:0000313" key="7">
    <source>
        <dbReference type="EMBL" id="PWA53658.1"/>
    </source>
</evidence>
<keyword evidence="4" id="KW-0472">Membrane</keyword>
<dbReference type="InterPro" id="IPR044861">
    <property type="entry name" value="IPNS-like_FE2OG_OXY"/>
</dbReference>
<protein>
    <recommendedName>
        <fullName evidence="9">Non-heme dioxygenase N-terminal domain-containing protein</fullName>
    </recommendedName>
</protein>
<dbReference type="EMBL" id="PKPP01007341">
    <property type="protein sequence ID" value="PWA53658.1"/>
    <property type="molecule type" value="Genomic_DNA"/>
</dbReference>
<evidence type="ECO:0000256" key="3">
    <source>
        <dbReference type="SAM" id="MobiDB-lite"/>
    </source>
</evidence>
<evidence type="ECO:0000256" key="2">
    <source>
        <dbReference type="ARBA" id="ARBA00023004"/>
    </source>
</evidence>
<feature type="region of interest" description="Disordered" evidence="3">
    <location>
        <begin position="1"/>
        <end position="21"/>
    </location>
</feature>
<keyword evidence="1" id="KW-0479">Metal-binding</keyword>
<dbReference type="Pfam" id="PF14226">
    <property type="entry name" value="DIOX_N"/>
    <property type="match status" value="2"/>
</dbReference>
<comment type="caution">
    <text evidence="7">The sequence shown here is derived from an EMBL/GenBank/DDBJ whole genome shotgun (WGS) entry which is preliminary data.</text>
</comment>